<evidence type="ECO:0000256" key="4">
    <source>
        <dbReference type="ARBA" id="ARBA00022723"/>
    </source>
</evidence>
<evidence type="ECO:0000256" key="5">
    <source>
        <dbReference type="ARBA" id="ARBA00022771"/>
    </source>
</evidence>
<organism evidence="10 11">
    <name type="scientific">Hyalella azteca</name>
    <name type="common">Amphipod</name>
    <dbReference type="NCBI Taxonomy" id="294128"/>
    <lineage>
        <taxon>Eukaryota</taxon>
        <taxon>Metazoa</taxon>
        <taxon>Ecdysozoa</taxon>
        <taxon>Arthropoda</taxon>
        <taxon>Crustacea</taxon>
        <taxon>Multicrustacea</taxon>
        <taxon>Malacostraca</taxon>
        <taxon>Eumalacostraca</taxon>
        <taxon>Peracarida</taxon>
        <taxon>Amphipoda</taxon>
        <taxon>Senticaudata</taxon>
        <taxon>Talitrida</taxon>
        <taxon>Talitroidea</taxon>
        <taxon>Hyalellidae</taxon>
        <taxon>Hyalella</taxon>
    </lineage>
</organism>
<dbReference type="GO" id="GO:0000209">
    <property type="term" value="P:protein polyubiquitination"/>
    <property type="evidence" value="ECO:0007669"/>
    <property type="project" value="TreeGrafter"/>
</dbReference>
<dbReference type="Pfam" id="PF21206">
    <property type="entry name" value="Roquin_1_2-like_ROQ"/>
    <property type="match status" value="1"/>
</dbReference>
<keyword evidence="10" id="KW-1185">Reference proteome</keyword>
<dbReference type="FunFam" id="1.20.120.1790:FF:000001">
    <property type="entry name" value="roquin-1 isoform X1"/>
    <property type="match status" value="1"/>
</dbReference>
<dbReference type="SMART" id="SM00184">
    <property type="entry name" value="RING"/>
    <property type="match status" value="1"/>
</dbReference>
<feature type="region of interest" description="Disordered" evidence="8">
    <location>
        <begin position="525"/>
        <end position="545"/>
    </location>
</feature>
<dbReference type="Gene3D" id="3.30.40.10">
    <property type="entry name" value="Zinc/RING finger domain, C3HC4 (zinc finger)"/>
    <property type="match status" value="1"/>
</dbReference>
<dbReference type="GO" id="GO:0006511">
    <property type="term" value="P:ubiquitin-dependent protein catabolic process"/>
    <property type="evidence" value="ECO:0007669"/>
    <property type="project" value="TreeGrafter"/>
</dbReference>
<gene>
    <name evidence="11" type="primary">LOC108678230</name>
</gene>
<dbReference type="GO" id="GO:0061630">
    <property type="term" value="F:ubiquitin protein ligase activity"/>
    <property type="evidence" value="ECO:0007669"/>
    <property type="project" value="UniProtKB-EC"/>
</dbReference>
<dbReference type="CDD" id="cd16638">
    <property type="entry name" value="mRING-HC-C3HC3D_Roquin"/>
    <property type="match status" value="1"/>
</dbReference>
<dbReference type="InterPro" id="IPR013083">
    <property type="entry name" value="Znf_RING/FYVE/PHD"/>
</dbReference>
<feature type="compositionally biased region" description="Polar residues" evidence="8">
    <location>
        <begin position="570"/>
        <end position="587"/>
    </location>
</feature>
<evidence type="ECO:0000256" key="8">
    <source>
        <dbReference type="SAM" id="MobiDB-lite"/>
    </source>
</evidence>
<proteinExistence type="predicted"/>
<dbReference type="SUPFAM" id="SSF57850">
    <property type="entry name" value="RING/U-box"/>
    <property type="match status" value="1"/>
</dbReference>
<keyword evidence="5 7" id="KW-0863">Zinc-finger</keyword>
<evidence type="ECO:0000259" key="9">
    <source>
        <dbReference type="PROSITE" id="PS50089"/>
    </source>
</evidence>
<keyword evidence="4" id="KW-0479">Metal-binding</keyword>
<evidence type="ECO:0000256" key="2">
    <source>
        <dbReference type="ARBA" id="ARBA00012483"/>
    </source>
</evidence>
<protein>
    <recommendedName>
        <fullName evidence="2">RING-type E3 ubiquitin transferase</fullName>
        <ecNumber evidence="2">2.3.2.27</ecNumber>
    </recommendedName>
</protein>
<dbReference type="PROSITE" id="PS50089">
    <property type="entry name" value="ZF_RING_2"/>
    <property type="match status" value="1"/>
</dbReference>
<evidence type="ECO:0000256" key="1">
    <source>
        <dbReference type="ARBA" id="ARBA00000900"/>
    </source>
</evidence>
<feature type="domain" description="RING-type" evidence="9">
    <location>
        <begin position="14"/>
        <end position="54"/>
    </location>
</feature>
<dbReference type="OrthoDB" id="10067217at2759"/>
<dbReference type="Pfam" id="PF18386">
    <property type="entry name" value="ROQ_II"/>
    <property type="match status" value="1"/>
</dbReference>
<feature type="region of interest" description="Disordered" evidence="8">
    <location>
        <begin position="570"/>
        <end position="616"/>
    </location>
</feature>
<dbReference type="GO" id="GO:0008270">
    <property type="term" value="F:zinc ion binding"/>
    <property type="evidence" value="ECO:0007669"/>
    <property type="project" value="UniProtKB-KW"/>
</dbReference>
<dbReference type="GeneID" id="108678230"/>
<feature type="compositionally biased region" description="Polar residues" evidence="8">
    <location>
        <begin position="423"/>
        <end position="432"/>
    </location>
</feature>
<keyword evidence="6" id="KW-0862">Zinc</keyword>
<evidence type="ECO:0000313" key="10">
    <source>
        <dbReference type="Proteomes" id="UP000694843"/>
    </source>
</evidence>
<dbReference type="GO" id="GO:0010494">
    <property type="term" value="C:cytoplasmic stress granule"/>
    <property type="evidence" value="ECO:0007669"/>
    <property type="project" value="TreeGrafter"/>
</dbReference>
<name>A0A979FL63_HYAAZ</name>
<dbReference type="GO" id="GO:0003725">
    <property type="term" value="F:double-stranded RNA binding"/>
    <property type="evidence" value="ECO:0007669"/>
    <property type="project" value="TreeGrafter"/>
</dbReference>
<feature type="compositionally biased region" description="Polar residues" evidence="8">
    <location>
        <begin position="382"/>
        <end position="402"/>
    </location>
</feature>
<dbReference type="InterPro" id="IPR017907">
    <property type="entry name" value="Znf_RING_CS"/>
</dbReference>
<dbReference type="InterPro" id="IPR041523">
    <property type="entry name" value="ROQ_II"/>
</dbReference>
<dbReference type="Pfam" id="PF14634">
    <property type="entry name" value="zf-RING_5"/>
    <property type="match status" value="1"/>
</dbReference>
<evidence type="ECO:0000256" key="3">
    <source>
        <dbReference type="ARBA" id="ARBA00022679"/>
    </source>
</evidence>
<evidence type="ECO:0000256" key="6">
    <source>
        <dbReference type="ARBA" id="ARBA00022833"/>
    </source>
</evidence>
<dbReference type="InterPro" id="IPR052249">
    <property type="entry name" value="Roquin_domain"/>
</dbReference>
<dbReference type="EC" id="2.3.2.27" evidence="2"/>
<feature type="region of interest" description="Disordered" evidence="8">
    <location>
        <begin position="382"/>
        <end position="432"/>
    </location>
</feature>
<evidence type="ECO:0000256" key="7">
    <source>
        <dbReference type="PROSITE-ProRule" id="PRU00175"/>
    </source>
</evidence>
<dbReference type="GO" id="GO:0035613">
    <property type="term" value="F:RNA stem-loop binding"/>
    <property type="evidence" value="ECO:0007669"/>
    <property type="project" value="TreeGrafter"/>
</dbReference>
<dbReference type="AlphaFoldDB" id="A0A979FL63"/>
<dbReference type="Gene3D" id="1.20.120.1790">
    <property type="match status" value="1"/>
</dbReference>
<feature type="compositionally biased region" description="Polar residues" evidence="8">
    <location>
        <begin position="525"/>
        <end position="537"/>
    </location>
</feature>
<dbReference type="PANTHER" id="PTHR13139:SF54">
    <property type="entry name" value="RING-TYPE E3 UBIQUITIN TRANSFERASE"/>
    <property type="match status" value="1"/>
</dbReference>
<feature type="compositionally biased region" description="Basic and acidic residues" evidence="8">
    <location>
        <begin position="607"/>
        <end position="616"/>
    </location>
</feature>
<comment type="catalytic activity">
    <reaction evidence="1">
        <text>S-ubiquitinyl-[E2 ubiquitin-conjugating enzyme]-L-cysteine + [acceptor protein]-L-lysine = [E2 ubiquitin-conjugating enzyme]-L-cysteine + N(6)-ubiquitinyl-[acceptor protein]-L-lysine.</text>
        <dbReference type="EC" id="2.3.2.27"/>
    </reaction>
</comment>
<reference evidence="11" key="1">
    <citation type="submission" date="2025-08" db="UniProtKB">
        <authorList>
            <consortium name="RefSeq"/>
        </authorList>
    </citation>
    <scope>IDENTIFICATION</scope>
    <source>
        <tissue evidence="11">Whole organism</tissue>
    </source>
</reference>
<dbReference type="InterPro" id="IPR001841">
    <property type="entry name" value="Znf_RING"/>
</dbReference>
<dbReference type="PANTHER" id="PTHR13139">
    <property type="entry name" value="RING FINGER AND CCCH-TYPE ZINC FINGER DOMAIN-CONTAINING PROTEIN"/>
    <property type="match status" value="1"/>
</dbReference>
<evidence type="ECO:0000313" key="11">
    <source>
        <dbReference type="RefSeq" id="XP_047737763.1"/>
    </source>
</evidence>
<sequence length="1105" mass="122027">MPIQSSAWSDFLSCPMCYQPFNGSLRAPISLGCGHTLCEVCINKLRSNQCPFDQLEVNVKLSQLPVNPAILCLLDHDHQAYRHEHRNSPAKSRKEWHHPPECVPQEHITTYITSVEIMCKLAYFLKPMVGGSNSYNNSNMGGLSRSMQRKLITLINCQLLEKEGRARAVRAARSLGERTVTELILHHQNHQQLSANLWAAVRARGCQFLGPAMQEEVIKLVLLALEDGSPLSRKVLVMFVVQRLEPHFPQASKTSIGHVVQLLYRASCFKVSKRDRDSSLMQLKEEFRCYDSLRREHDTQIVQIATEAGLRIAPDQWSSLLYGDVSHKSHMQSIMDKLQTPQSFAQSINELQFVLQRTGDPSHLYKLWPHLELLASLDAGSPLTNGSSTSPSEQTIEIGSKTSSDKELPELEVDSDREESPKTGDSVTTISVNGGKTETVSWSLCGDGLRAVHFVLLGLVQFLQHSQHRRLHDHLQHNTYSKTRLLPPRQAFTQHRRNIPYNSPNNRPRPNQTAAVFKPQTYSKQYASENESPNSSHDGGKNDLDVEEHSNLQYSNNHDESLSQLTKGDQYIGDNQRNSRELSFSSPRSDDGSNKSVTTCSSSPHSKTNDTHADGNENLRIYGYNAIVDPRAQYQADCIAGSIFSDSDGSSIGGYTDIEFNSPYHAFSPVPPPRVVVPSPAMIGSGPVYPQAHTPLLTTTDIYPTVATPQAVIMNPIAPGPPPVFNMVPSNLEFVFPVNEGHGGHMGTSQTLFPSLTPLQPLAQPIPTPNLFPQPAFVGQWYGISPFIPQNTLEETNAGVHLDDNLGYESHRSNNITPTSLAPNTLKKKSLSELREIKHSIVSRLIDIVGEKQTEEVEELIAKNQSHIPCVIPTTTVDSSSDGPTYSIWTSGHEFYKSCRIALRTTASDIDSSSRPDSADGSAYEHGMGGSGLVGRSGMHSSRPIQVSASTDVSYTTTSTLDTNCSLIALPPMPHQVAVMYPAGHQVPGLACPSYGLYPTPLPDMPNATALNTIQHGILDPPHLRMAQLDPSGARPSDPIDPKLGTHNFGQWEERQRQHLNAVTDGIDPFCSIKNMPEEHRLKQELSFVMHGISEKLNIQDVAAS</sequence>
<feature type="compositionally biased region" description="Polar residues" evidence="8">
    <location>
        <begin position="594"/>
        <end position="606"/>
    </location>
</feature>
<accession>A0A979FL63</accession>
<dbReference type="Proteomes" id="UP000694843">
    <property type="component" value="Unplaced"/>
</dbReference>
<dbReference type="RefSeq" id="XP_047737763.1">
    <property type="nucleotide sequence ID" value="XM_047881807.1"/>
</dbReference>
<dbReference type="PROSITE" id="PS00518">
    <property type="entry name" value="ZF_RING_1"/>
    <property type="match status" value="1"/>
</dbReference>
<dbReference type="InterPro" id="IPR048575">
    <property type="entry name" value="Roquin_1_2-like_ROQ"/>
</dbReference>
<keyword evidence="3" id="KW-0808">Transferase</keyword>
<dbReference type="GO" id="GO:0003729">
    <property type="term" value="F:mRNA binding"/>
    <property type="evidence" value="ECO:0007669"/>
    <property type="project" value="TreeGrafter"/>
</dbReference>
<dbReference type="GO" id="GO:0000288">
    <property type="term" value="P:nuclear-transcribed mRNA catabolic process, deadenylation-dependent decay"/>
    <property type="evidence" value="ECO:0007669"/>
    <property type="project" value="TreeGrafter"/>
</dbReference>